<protein>
    <submittedName>
        <fullName evidence="1">Uncharacterized protein</fullName>
    </submittedName>
</protein>
<reference key="2">
    <citation type="submission" date="2011-05" db="EMBL/GenBank/DDBJ databases">
        <title>The Genome Sequence of Magnaporthe oryzae 70-15.</title>
        <authorList>
            <consortium name="The Broad Institute Genome Sequencing Platform"/>
            <person name="Ma L.-J."/>
            <person name="Dead R."/>
            <person name="Young S.K."/>
            <person name="Zeng Q."/>
            <person name="Gargeya S."/>
            <person name="Fitzgerald M."/>
            <person name="Haas B."/>
            <person name="Abouelleil A."/>
            <person name="Alvarado L."/>
            <person name="Arachchi H.M."/>
            <person name="Berlin A."/>
            <person name="Brown A."/>
            <person name="Chapman S.B."/>
            <person name="Chen Z."/>
            <person name="Dunbar C."/>
            <person name="Freedman E."/>
            <person name="Gearin G."/>
            <person name="Gellesch M."/>
            <person name="Goldberg J."/>
            <person name="Griggs A."/>
            <person name="Gujja S."/>
            <person name="Heiman D."/>
            <person name="Howarth C."/>
            <person name="Larson L."/>
            <person name="Lui A."/>
            <person name="MacDonald P.J.P."/>
            <person name="Mehta T."/>
            <person name="Montmayeur A."/>
            <person name="Murphy C."/>
            <person name="Neiman D."/>
            <person name="Pearson M."/>
            <person name="Priest M."/>
            <person name="Roberts A."/>
            <person name="Saif S."/>
            <person name="Shea T."/>
            <person name="Shenoy N."/>
            <person name="Sisk P."/>
            <person name="Stolte C."/>
            <person name="Sykes S."/>
            <person name="Yandava C."/>
            <person name="Wortman J."/>
            <person name="Nusbaum C."/>
            <person name="Birren B."/>
        </authorList>
    </citation>
    <scope>NUCLEOTIDE SEQUENCE</scope>
    <source>
        <strain>70-15</strain>
    </source>
</reference>
<dbReference type="InParanoid" id="G4N0H4"/>
<dbReference type="HOGENOM" id="CLU_057547_4_2_1"/>
<sequence length="297" mass="33171">MSNRVLQYFYAPTWDYPPAGPIKLGNVLMSIKKPENPLFTAPLPTAEEVFTMNKTDVEFSTEKLNGGHLTILTKFLSIFGLGVDTGVQWDRRGEDFFKFERLETVQFVPRAEYIQSCIEADPVRTYLEMSCYRKPVYVVTGIKTVYGAMGKTMVSRSYGGMVGVELDGTMMSGGLAPLGGGPEIGGQREDKRWTAWHGSDDFVLAFKVRKVYVDRRTGKVNKNDDYTKGAMLGSDDPKAASVPDIVVREEEDPDPRAEGFYTEETMEGEKVVSCSFLSKNDDLHLQHRAEVSKGTLL</sequence>
<proteinExistence type="predicted"/>
<dbReference type="OrthoDB" id="4500473at2759"/>
<dbReference type="KEGG" id="mgr:MGG_05802"/>
<accession>G4N0H4</accession>
<organism evidence="1 2">
    <name type="scientific">Pyricularia oryzae (strain 70-15 / ATCC MYA-4617 / FGSC 8958)</name>
    <name type="common">Rice blast fungus</name>
    <name type="synonym">Magnaporthe oryzae</name>
    <dbReference type="NCBI Taxonomy" id="242507"/>
    <lineage>
        <taxon>Eukaryota</taxon>
        <taxon>Fungi</taxon>
        <taxon>Dikarya</taxon>
        <taxon>Ascomycota</taxon>
        <taxon>Pezizomycotina</taxon>
        <taxon>Sordariomycetes</taxon>
        <taxon>Sordariomycetidae</taxon>
        <taxon>Magnaporthales</taxon>
        <taxon>Pyriculariaceae</taxon>
        <taxon>Pyricularia</taxon>
    </lineage>
</organism>
<dbReference type="EMBL" id="CM001233">
    <property type="protein sequence ID" value="EHA52308.1"/>
    <property type="molecule type" value="Genomic_DNA"/>
</dbReference>
<name>G4N0H4_PYRO7</name>
<keyword evidence="2" id="KW-1185">Reference proteome</keyword>
<dbReference type="eggNOG" id="ENOG502SRWX">
    <property type="taxonomic scope" value="Eukaryota"/>
</dbReference>
<dbReference type="VEuPathDB" id="FungiDB:MGG_05802"/>
<dbReference type="AlphaFoldDB" id="G4N0H4"/>
<dbReference type="RefSeq" id="XP_003712115.1">
    <property type="nucleotide sequence ID" value="XM_003712067.1"/>
</dbReference>
<reference evidence="1 2" key="1">
    <citation type="journal article" date="2005" name="Nature">
        <title>The genome sequence of the rice blast fungus Magnaporthe grisea.</title>
        <authorList>
            <person name="Dean R.A."/>
            <person name="Talbot N.J."/>
            <person name="Ebbole D.J."/>
            <person name="Farman M.L."/>
            <person name="Mitchell T.K."/>
            <person name="Orbach M.J."/>
            <person name="Thon M."/>
            <person name="Kulkarni R."/>
            <person name="Xu J.R."/>
            <person name="Pan H."/>
            <person name="Read N.D."/>
            <person name="Lee Y.H."/>
            <person name="Carbone I."/>
            <person name="Brown D."/>
            <person name="Oh Y.Y."/>
            <person name="Donofrio N."/>
            <person name="Jeong J.S."/>
            <person name="Soanes D.M."/>
            <person name="Djonovic S."/>
            <person name="Kolomiets E."/>
            <person name="Rehmeyer C."/>
            <person name="Li W."/>
            <person name="Harding M."/>
            <person name="Kim S."/>
            <person name="Lebrun M.H."/>
            <person name="Bohnert H."/>
            <person name="Coughlan S."/>
            <person name="Butler J."/>
            <person name="Calvo S."/>
            <person name="Ma L.J."/>
            <person name="Nicol R."/>
            <person name="Purcell S."/>
            <person name="Nusbaum C."/>
            <person name="Galagan J.E."/>
            <person name="Birren B.W."/>
        </authorList>
    </citation>
    <scope>NUCLEOTIDE SEQUENCE [LARGE SCALE GENOMIC DNA]</scope>
    <source>
        <strain evidence="2">70-15 / ATCC MYA-4617 / FGSC 8958</strain>
    </source>
</reference>
<dbReference type="OMA" id="CIETEAV"/>
<evidence type="ECO:0000313" key="2">
    <source>
        <dbReference type="Proteomes" id="UP000009058"/>
    </source>
</evidence>
<dbReference type="GeneID" id="2684173"/>
<evidence type="ECO:0000313" key="1">
    <source>
        <dbReference type="EMBL" id="EHA52308.1"/>
    </source>
</evidence>
<gene>
    <name evidence="1" type="ORF">MGG_05802</name>
</gene>
<dbReference type="Proteomes" id="UP000009058">
    <property type="component" value="Chromosome 3"/>
</dbReference>